<evidence type="ECO:0000256" key="5">
    <source>
        <dbReference type="ARBA" id="ARBA00022605"/>
    </source>
</evidence>
<feature type="domain" description="HTH lysR-type" evidence="10">
    <location>
        <begin position="4"/>
        <end position="61"/>
    </location>
</feature>
<dbReference type="InterPro" id="IPR000847">
    <property type="entry name" value="LysR_HTH_N"/>
</dbReference>
<evidence type="ECO:0000256" key="2">
    <source>
        <dbReference type="ARBA" id="ARBA00009437"/>
    </source>
</evidence>
<proteinExistence type="inferred from homology"/>
<dbReference type="InterPro" id="IPR036388">
    <property type="entry name" value="WH-like_DNA-bd_sf"/>
</dbReference>
<organism evidence="11 12">
    <name type="scientific">Alkalispirillum mobile</name>
    <dbReference type="NCBI Taxonomy" id="85925"/>
    <lineage>
        <taxon>Bacteria</taxon>
        <taxon>Pseudomonadati</taxon>
        <taxon>Pseudomonadota</taxon>
        <taxon>Gammaproteobacteria</taxon>
        <taxon>Chromatiales</taxon>
        <taxon>Ectothiorhodospiraceae</taxon>
        <taxon>Alkalispirillum</taxon>
    </lineage>
</organism>
<comment type="caution">
    <text evidence="11">The sequence shown here is derived from an EMBL/GenBank/DDBJ whole genome shotgun (WGS) entry which is preliminary data.</text>
</comment>
<evidence type="ECO:0000256" key="4">
    <source>
        <dbReference type="ARBA" id="ARBA00022490"/>
    </source>
</evidence>
<keyword evidence="8" id="KW-0804">Transcription</keyword>
<keyword evidence="5" id="KW-0028">Amino-acid biosynthesis</keyword>
<dbReference type="FunFam" id="1.10.10.10:FF:000001">
    <property type="entry name" value="LysR family transcriptional regulator"/>
    <property type="match status" value="1"/>
</dbReference>
<dbReference type="RefSeq" id="WP_121443012.1">
    <property type="nucleotide sequence ID" value="NZ_RCDA01000005.1"/>
</dbReference>
<dbReference type="SUPFAM" id="SSF53850">
    <property type="entry name" value="Periplasmic binding protein-like II"/>
    <property type="match status" value="1"/>
</dbReference>
<dbReference type="GO" id="GO:0005737">
    <property type="term" value="C:cytoplasm"/>
    <property type="evidence" value="ECO:0007669"/>
    <property type="project" value="UniProtKB-SubCell"/>
</dbReference>
<dbReference type="Pfam" id="PF00126">
    <property type="entry name" value="HTH_1"/>
    <property type="match status" value="1"/>
</dbReference>
<keyword evidence="4" id="KW-0963">Cytoplasm</keyword>
<dbReference type="InterPro" id="IPR037406">
    <property type="entry name" value="MetR_PBP2"/>
</dbReference>
<evidence type="ECO:0000256" key="7">
    <source>
        <dbReference type="ARBA" id="ARBA00023125"/>
    </source>
</evidence>
<dbReference type="GO" id="GO:0003677">
    <property type="term" value="F:DNA binding"/>
    <property type="evidence" value="ECO:0007669"/>
    <property type="project" value="UniProtKB-KW"/>
</dbReference>
<dbReference type="Gene3D" id="1.10.10.10">
    <property type="entry name" value="Winged helix-like DNA-binding domain superfamily/Winged helix DNA-binding domain"/>
    <property type="match status" value="1"/>
</dbReference>
<evidence type="ECO:0000256" key="1">
    <source>
        <dbReference type="ARBA" id="ARBA00004496"/>
    </source>
</evidence>
<dbReference type="CDD" id="cd08441">
    <property type="entry name" value="PBP2_MetR"/>
    <property type="match status" value="1"/>
</dbReference>
<evidence type="ECO:0000313" key="11">
    <source>
        <dbReference type="EMBL" id="RLK46794.1"/>
    </source>
</evidence>
<name>A0A498BS67_9GAMM</name>
<dbReference type="PRINTS" id="PR00039">
    <property type="entry name" value="HTHLYSR"/>
</dbReference>
<dbReference type="GO" id="GO:0032993">
    <property type="term" value="C:protein-DNA complex"/>
    <property type="evidence" value="ECO:0007669"/>
    <property type="project" value="TreeGrafter"/>
</dbReference>
<dbReference type="SUPFAM" id="SSF46785">
    <property type="entry name" value="Winged helix' DNA-binding domain"/>
    <property type="match status" value="1"/>
</dbReference>
<dbReference type="PANTHER" id="PTHR30346">
    <property type="entry name" value="TRANSCRIPTIONAL DUAL REGULATOR HCAR-RELATED"/>
    <property type="match status" value="1"/>
</dbReference>
<dbReference type="Gene3D" id="3.40.190.10">
    <property type="entry name" value="Periplasmic binding protein-like II"/>
    <property type="match status" value="2"/>
</dbReference>
<dbReference type="Proteomes" id="UP000275461">
    <property type="component" value="Unassembled WGS sequence"/>
</dbReference>
<sequence>MNKLELRHLRTLATVRDTGSLSAAAARLHLTQSALSHQVKELEARLGQTLFRRKSRPVRFTPAGQRLLDLADEVLPRLRATEQELMRMSGVRPGRLHLSIECHSCFQWLLPTLDQYHRQWPEVEIDIPEGHQFDALPALGDEQLDLVVTADPKPLTGVHYEPLFRYQSLLAVGRSHRWAGRDWIAPQELAEETLITYPVEHARQDIFTQFLDPAGVRPHRVRTAAMAVLMMPLVASGRGVCGMPNWALAEYLEQDYVCALSLGEEGVWRTLYAATREEDGHLPWMADFLRTARETAFRVLSGIRPASV</sequence>
<protein>
    <recommendedName>
        <fullName evidence="3">HTH-type transcriptional regulator MetR</fullName>
    </recommendedName>
</protein>
<dbReference type="PROSITE" id="PS50931">
    <property type="entry name" value="HTH_LYSR"/>
    <property type="match status" value="1"/>
</dbReference>
<evidence type="ECO:0000313" key="12">
    <source>
        <dbReference type="Proteomes" id="UP000275461"/>
    </source>
</evidence>
<dbReference type="PANTHER" id="PTHR30346:SF28">
    <property type="entry name" value="HTH-TYPE TRANSCRIPTIONAL REGULATOR CYNR"/>
    <property type="match status" value="1"/>
</dbReference>
<evidence type="ECO:0000256" key="6">
    <source>
        <dbReference type="ARBA" id="ARBA00023015"/>
    </source>
</evidence>
<comment type="subcellular location">
    <subcellularLocation>
        <location evidence="1">Cytoplasm</location>
    </subcellularLocation>
</comment>
<dbReference type="InterPro" id="IPR005119">
    <property type="entry name" value="LysR_subst-bd"/>
</dbReference>
<evidence type="ECO:0000256" key="9">
    <source>
        <dbReference type="ARBA" id="ARBA00023167"/>
    </source>
</evidence>
<dbReference type="GO" id="GO:0003700">
    <property type="term" value="F:DNA-binding transcription factor activity"/>
    <property type="evidence" value="ECO:0007669"/>
    <property type="project" value="InterPro"/>
</dbReference>
<evidence type="ECO:0000256" key="3">
    <source>
        <dbReference type="ARBA" id="ARBA00019365"/>
    </source>
</evidence>
<dbReference type="Pfam" id="PF03466">
    <property type="entry name" value="LysR_substrate"/>
    <property type="match status" value="1"/>
</dbReference>
<dbReference type="GO" id="GO:0009086">
    <property type="term" value="P:methionine biosynthetic process"/>
    <property type="evidence" value="ECO:0007669"/>
    <property type="project" value="UniProtKB-KW"/>
</dbReference>
<dbReference type="OrthoDB" id="155872at2"/>
<accession>A0A498BS67</accession>
<evidence type="ECO:0000256" key="8">
    <source>
        <dbReference type="ARBA" id="ARBA00023163"/>
    </source>
</evidence>
<dbReference type="InterPro" id="IPR036390">
    <property type="entry name" value="WH_DNA-bd_sf"/>
</dbReference>
<keyword evidence="7" id="KW-0238">DNA-binding</keyword>
<evidence type="ECO:0000259" key="10">
    <source>
        <dbReference type="PROSITE" id="PS50931"/>
    </source>
</evidence>
<keyword evidence="12" id="KW-1185">Reference proteome</keyword>
<reference evidence="11 12" key="1">
    <citation type="submission" date="2018-10" db="EMBL/GenBank/DDBJ databases">
        <title>Genomic Encyclopedia of Type Strains, Phase IV (KMG-IV): sequencing the most valuable type-strain genomes for metagenomic binning, comparative biology and taxonomic classification.</title>
        <authorList>
            <person name="Goeker M."/>
        </authorList>
    </citation>
    <scope>NUCLEOTIDE SEQUENCE [LARGE SCALE GENOMIC DNA]</scope>
    <source>
        <strain evidence="11 12">DSM 12769</strain>
    </source>
</reference>
<keyword evidence="6" id="KW-0805">Transcription regulation</keyword>
<comment type="similarity">
    <text evidence="2">Belongs to the LysR transcriptional regulatory family.</text>
</comment>
<keyword evidence="9" id="KW-0486">Methionine biosynthesis</keyword>
<dbReference type="AlphaFoldDB" id="A0A498BS67"/>
<dbReference type="EMBL" id="RCDA01000005">
    <property type="protein sequence ID" value="RLK46794.1"/>
    <property type="molecule type" value="Genomic_DNA"/>
</dbReference>
<gene>
    <name evidence="11" type="ORF">DFR31_2501</name>
</gene>